<dbReference type="OrthoDB" id="4188949at2"/>
<gene>
    <name evidence="2" type="ORF">FEF34_39290</name>
</gene>
<dbReference type="Proteomes" id="UP000305921">
    <property type="component" value="Unassembled WGS sequence"/>
</dbReference>
<sequence>MPSSDHVPGFGWELHDDRGGSDKFYRLIVLAGPEPLALGLHGSRGGAGQIGLLTSHITAEDALIAVVKKSREKEKKGYEASRDFTAFEVPASLTDPDHARDNARDIARHFGKTARQKGTEFPNASPIPGSNF</sequence>
<protein>
    <recommendedName>
        <fullName evidence="4">WGR domain-containing protein</fullName>
    </recommendedName>
</protein>
<keyword evidence="3" id="KW-1185">Reference proteome</keyword>
<feature type="region of interest" description="Disordered" evidence="1">
    <location>
        <begin position="113"/>
        <end position="132"/>
    </location>
</feature>
<dbReference type="RefSeq" id="WP_138058234.1">
    <property type="nucleotide sequence ID" value="NZ_VAWE01000002.1"/>
</dbReference>
<organism evidence="2 3">
    <name type="scientific">Streptomyces marianii</name>
    <dbReference type="NCBI Taxonomy" id="1817406"/>
    <lineage>
        <taxon>Bacteria</taxon>
        <taxon>Bacillati</taxon>
        <taxon>Actinomycetota</taxon>
        <taxon>Actinomycetes</taxon>
        <taxon>Kitasatosporales</taxon>
        <taxon>Streptomycetaceae</taxon>
        <taxon>Streptomyces</taxon>
    </lineage>
</organism>
<evidence type="ECO:0000256" key="1">
    <source>
        <dbReference type="SAM" id="MobiDB-lite"/>
    </source>
</evidence>
<evidence type="ECO:0008006" key="4">
    <source>
        <dbReference type="Google" id="ProtNLM"/>
    </source>
</evidence>
<accession>A0A5R9DUI2</accession>
<proteinExistence type="predicted"/>
<dbReference type="AlphaFoldDB" id="A0A5R9DUI2"/>
<evidence type="ECO:0000313" key="2">
    <source>
        <dbReference type="EMBL" id="TLQ39424.1"/>
    </source>
</evidence>
<reference evidence="2 3" key="1">
    <citation type="submission" date="2019-05" db="EMBL/GenBank/DDBJ databases">
        <title>Streptomyces marianii sp. nov., a novel marine actinomycete from southern coast of India.</title>
        <authorList>
            <person name="Iniyan A.M."/>
            <person name="Wink J."/>
            <person name="Ramprasad E."/>
            <person name="Ramana C.V."/>
            <person name="Bunk B."/>
            <person name="Sproer C."/>
            <person name="Joseph F.-J.R.S."/>
            <person name="Vincent S.G.P."/>
        </authorList>
    </citation>
    <scope>NUCLEOTIDE SEQUENCE [LARGE SCALE GENOMIC DNA]</scope>
    <source>
        <strain evidence="2 3">ICN19</strain>
    </source>
</reference>
<dbReference type="EMBL" id="VAWE01000002">
    <property type="protein sequence ID" value="TLQ39424.1"/>
    <property type="molecule type" value="Genomic_DNA"/>
</dbReference>
<comment type="caution">
    <text evidence="2">The sequence shown here is derived from an EMBL/GenBank/DDBJ whole genome shotgun (WGS) entry which is preliminary data.</text>
</comment>
<name>A0A5R9DUI2_9ACTN</name>
<evidence type="ECO:0000313" key="3">
    <source>
        <dbReference type="Proteomes" id="UP000305921"/>
    </source>
</evidence>